<evidence type="ECO:0000259" key="5">
    <source>
        <dbReference type="PROSITE" id="PS50089"/>
    </source>
</evidence>
<dbReference type="GO" id="GO:0036297">
    <property type="term" value="P:interstrand cross-link repair"/>
    <property type="evidence" value="ECO:0007669"/>
    <property type="project" value="InterPro"/>
</dbReference>
<dbReference type="STRING" id="42156.A0A3P6T6D9"/>
<name>A0A3P6T6D9_LITSI</name>
<dbReference type="PANTHER" id="PTHR16047">
    <property type="entry name" value="RFWD3 PROTEIN"/>
    <property type="match status" value="1"/>
</dbReference>
<dbReference type="InterPro" id="IPR001841">
    <property type="entry name" value="Znf_RING"/>
</dbReference>
<dbReference type="EMBL" id="UYRX01000261">
    <property type="protein sequence ID" value="VDK78829.1"/>
    <property type="molecule type" value="Genomic_DNA"/>
</dbReference>
<keyword evidence="1 3" id="KW-0863">Zinc-finger</keyword>
<keyword evidence="1 3" id="KW-0479">Metal-binding</keyword>
<dbReference type="OrthoDB" id="5831711at2759"/>
<organism evidence="6 7">
    <name type="scientific">Litomosoides sigmodontis</name>
    <name type="common">Filarial nematode worm</name>
    <dbReference type="NCBI Taxonomy" id="42156"/>
    <lineage>
        <taxon>Eukaryota</taxon>
        <taxon>Metazoa</taxon>
        <taxon>Ecdysozoa</taxon>
        <taxon>Nematoda</taxon>
        <taxon>Chromadorea</taxon>
        <taxon>Rhabditida</taxon>
        <taxon>Spirurina</taxon>
        <taxon>Spiruromorpha</taxon>
        <taxon>Filarioidea</taxon>
        <taxon>Onchocercidae</taxon>
        <taxon>Litomosoides</taxon>
    </lineage>
</organism>
<dbReference type="GO" id="GO:0016567">
    <property type="term" value="P:protein ubiquitination"/>
    <property type="evidence" value="ECO:0007669"/>
    <property type="project" value="InterPro"/>
</dbReference>
<dbReference type="GO" id="GO:0005634">
    <property type="term" value="C:nucleus"/>
    <property type="evidence" value="ECO:0007669"/>
    <property type="project" value="InterPro"/>
</dbReference>
<keyword evidence="7" id="KW-1185">Reference proteome</keyword>
<dbReference type="Gene3D" id="3.30.40.10">
    <property type="entry name" value="Zinc/RING finger domain, C3HC4 (zinc finger)"/>
    <property type="match status" value="1"/>
</dbReference>
<reference evidence="6 7" key="1">
    <citation type="submission" date="2018-08" db="EMBL/GenBank/DDBJ databases">
        <authorList>
            <person name="Laetsch R D."/>
            <person name="Stevens L."/>
            <person name="Kumar S."/>
            <person name="Blaxter L. M."/>
        </authorList>
    </citation>
    <scope>NUCLEOTIDE SEQUENCE [LARGE SCALE GENOMIC DNA]</scope>
</reference>
<evidence type="ECO:0000256" key="3">
    <source>
        <dbReference type="PROSITE-ProRule" id="PRU00175"/>
    </source>
</evidence>
<dbReference type="Pfam" id="PF13639">
    <property type="entry name" value="zf-RING_2"/>
    <property type="match status" value="1"/>
</dbReference>
<dbReference type="AlphaFoldDB" id="A0A3P6T6D9"/>
<evidence type="ECO:0000313" key="7">
    <source>
        <dbReference type="Proteomes" id="UP000277928"/>
    </source>
</evidence>
<dbReference type="PROSITE" id="PS50089">
    <property type="entry name" value="ZF_RING_2"/>
    <property type="match status" value="1"/>
</dbReference>
<gene>
    <name evidence="6" type="ORF">NLS_LOCUS4234</name>
</gene>
<dbReference type="InterPro" id="IPR037381">
    <property type="entry name" value="RFWD3"/>
</dbReference>
<dbReference type="SUPFAM" id="SSF57850">
    <property type="entry name" value="RING/U-box"/>
    <property type="match status" value="1"/>
</dbReference>
<evidence type="ECO:0000256" key="1">
    <source>
        <dbReference type="ARBA" id="ARBA00022771"/>
    </source>
</evidence>
<evidence type="ECO:0000256" key="2">
    <source>
        <dbReference type="ARBA" id="ARBA00022833"/>
    </source>
</evidence>
<dbReference type="SMART" id="SM00184">
    <property type="entry name" value="RING"/>
    <property type="match status" value="1"/>
</dbReference>
<feature type="domain" description="RING-type" evidence="5">
    <location>
        <begin position="14"/>
        <end position="54"/>
    </location>
</feature>
<dbReference type="Proteomes" id="UP000277928">
    <property type="component" value="Unassembled WGS sequence"/>
</dbReference>
<evidence type="ECO:0000256" key="4">
    <source>
        <dbReference type="SAM" id="Coils"/>
    </source>
</evidence>
<dbReference type="InterPro" id="IPR013083">
    <property type="entry name" value="Znf_RING/FYVE/PHD"/>
</dbReference>
<feature type="coiled-coil region" evidence="4">
    <location>
        <begin position="96"/>
        <end position="130"/>
    </location>
</feature>
<accession>A0A3P6T6D9</accession>
<protein>
    <recommendedName>
        <fullName evidence="5">RING-type domain-containing protein</fullName>
    </recommendedName>
</protein>
<evidence type="ECO:0000313" key="6">
    <source>
        <dbReference type="EMBL" id="VDK78829.1"/>
    </source>
</evidence>
<proteinExistence type="predicted"/>
<sequence length="149" mass="17449">MGQFLGRHRSKGFCTICLEKMPMKDISALRCGHLFHFRCIKYWLAEKETCPECRKPSKLDDVVTSLYFHDDVDARRSEISEMDSDNESSFNETEKLMSYNDLLKKLDNAYSELRNEKALHEQTKEFLNNIQCEKLELIKIIQAMIGSDE</sequence>
<dbReference type="GO" id="GO:0004842">
    <property type="term" value="F:ubiquitin-protein transferase activity"/>
    <property type="evidence" value="ECO:0007669"/>
    <property type="project" value="InterPro"/>
</dbReference>
<dbReference type="PANTHER" id="PTHR16047:SF7">
    <property type="entry name" value="E3 UBIQUITIN-PROTEIN LIGASE RFWD3"/>
    <property type="match status" value="1"/>
</dbReference>
<dbReference type="OMA" id="IANKHFE"/>
<keyword evidence="4" id="KW-0175">Coiled coil</keyword>
<dbReference type="GO" id="GO:0008270">
    <property type="term" value="F:zinc ion binding"/>
    <property type="evidence" value="ECO:0007669"/>
    <property type="project" value="UniProtKB-KW"/>
</dbReference>
<keyword evidence="2" id="KW-0862">Zinc</keyword>